<comment type="function">
    <text evidence="10 11">Catalyzes the acyloin condensation reaction between C atoms 2 and 3 of pyruvate and glyceraldehyde 3-phosphate to yield 1-deoxy-D-xylulose-5-phosphate (DXP).</text>
</comment>
<evidence type="ECO:0000256" key="8">
    <source>
        <dbReference type="ARBA" id="ARBA00023052"/>
    </source>
</evidence>
<evidence type="ECO:0000259" key="12">
    <source>
        <dbReference type="SMART" id="SM00861"/>
    </source>
</evidence>
<feature type="binding site" evidence="11">
    <location>
        <position position="146"/>
    </location>
    <ligand>
        <name>Mg(2+)</name>
        <dbReference type="ChEBI" id="CHEBI:18420"/>
    </ligand>
</feature>
<keyword evidence="5 11" id="KW-0479">Metal-binding</keyword>
<dbReference type="InterPro" id="IPR005475">
    <property type="entry name" value="Transketolase-like_Pyr-bd"/>
</dbReference>
<dbReference type="RefSeq" id="WP_204699969.1">
    <property type="nucleotide sequence ID" value="NZ_JAFBDQ010000001.1"/>
</dbReference>
<evidence type="ECO:0000256" key="2">
    <source>
        <dbReference type="ARBA" id="ARBA00011081"/>
    </source>
</evidence>
<evidence type="ECO:0000256" key="9">
    <source>
        <dbReference type="ARBA" id="ARBA00023229"/>
    </source>
</evidence>
<feature type="binding site" evidence="11">
    <location>
        <position position="286"/>
    </location>
    <ligand>
        <name>thiamine diphosphate</name>
        <dbReference type="ChEBI" id="CHEBI:58937"/>
    </ligand>
</feature>
<evidence type="ECO:0000256" key="7">
    <source>
        <dbReference type="ARBA" id="ARBA00022977"/>
    </source>
</evidence>
<evidence type="ECO:0000256" key="11">
    <source>
        <dbReference type="HAMAP-Rule" id="MF_00315"/>
    </source>
</evidence>
<dbReference type="AlphaFoldDB" id="A0A938XTG6"/>
<dbReference type="Pfam" id="PF02780">
    <property type="entry name" value="Transketolase_C"/>
    <property type="match status" value="1"/>
</dbReference>
<dbReference type="HAMAP" id="MF_00315">
    <property type="entry name" value="DXP_synth"/>
    <property type="match status" value="1"/>
</dbReference>
<comment type="subunit">
    <text evidence="3 11">Homodimer.</text>
</comment>
<dbReference type="GO" id="GO:0008661">
    <property type="term" value="F:1-deoxy-D-xylulose-5-phosphate synthase activity"/>
    <property type="evidence" value="ECO:0007669"/>
    <property type="project" value="UniProtKB-UniRule"/>
</dbReference>
<dbReference type="FunFam" id="3.40.50.920:FF:000002">
    <property type="entry name" value="1-deoxy-D-xylulose-5-phosphate synthase"/>
    <property type="match status" value="1"/>
</dbReference>
<dbReference type="CDD" id="cd02007">
    <property type="entry name" value="TPP_DXS"/>
    <property type="match status" value="1"/>
</dbReference>
<dbReference type="EC" id="2.2.1.7" evidence="11"/>
<comment type="similarity">
    <text evidence="2 11">Belongs to the transketolase family. DXPS subfamily.</text>
</comment>
<dbReference type="EMBL" id="JAFBDQ010000001">
    <property type="protein sequence ID" value="MBM7555242.1"/>
    <property type="molecule type" value="Genomic_DNA"/>
</dbReference>
<sequence length="623" mass="68416">MKELLSQVNSPEDIKGFNYEQLENLAQEIRDEIIINLSETGGHLASSLGVVELTLALHTVLDSPQDKIVWDVGHQSYAHKMITGRKEEFKTLRQLDGLSGFPKRSESEHDHLNVGHSSTSISAALGMASARDLQGQDQTIAAVIGDGALTAGMSFEALNHAGHSGKDLLVVLNDNEMSISENVGAMSNYLSKIRSNPYLHQVEKDVGKILNKIPAFGNQITKTAARLKNSLKFLVIPGILFEEMGFTYLGPIDGHNVKATIETIENAKNIEGPVLLHTITTKGKGYKIAEDNPSKYHGVSPFNIRTGKKKKTRDKPTYTNIYSQQLTELAKEDEGIVAISAAMEKVVGDFKDEFPDRFYDVGIAEQHAVTFASGLALQGMKPFVTIYSTFLQRAYDQLVHDVCLQKAPVKLALDRAGIVGKDGETHQGVMDFSYLRHMPNMTVMAPKDENELKAMVKTAAEYDEGPIAFRYPRGEIIGVEEEGRVDTLEIGTAELLREGKDGLILAVGSMVPRALQAAQELADAGIDLTIVNSRFVKPLDEELITKLVKEHDYLFTAEEHLLQGGFGSAVAELIVDNNLDINVKRIALPDKFIEHGSQDDLLARYGLDVDGIKKQVKAVISNQ</sequence>
<feature type="binding site" evidence="11">
    <location>
        <begin position="147"/>
        <end position="148"/>
    </location>
    <ligand>
        <name>thiamine diphosphate</name>
        <dbReference type="ChEBI" id="CHEBI:58937"/>
    </ligand>
</feature>
<dbReference type="SMART" id="SM00861">
    <property type="entry name" value="Transket_pyr"/>
    <property type="match status" value="1"/>
</dbReference>
<gene>
    <name evidence="11" type="primary">dxs</name>
    <name evidence="13" type="ORF">JOC47_000066</name>
</gene>
<comment type="caution">
    <text evidence="13">The sequence shown here is derived from an EMBL/GenBank/DDBJ whole genome shotgun (WGS) entry which is preliminary data.</text>
</comment>
<evidence type="ECO:0000256" key="1">
    <source>
        <dbReference type="ARBA" id="ARBA00004980"/>
    </source>
</evidence>
<evidence type="ECO:0000256" key="10">
    <source>
        <dbReference type="ARBA" id="ARBA00055605"/>
    </source>
</evidence>
<comment type="cofactor">
    <cofactor evidence="11">
        <name>thiamine diphosphate</name>
        <dbReference type="ChEBI" id="CHEBI:58937"/>
    </cofactor>
    <text evidence="11">Binds 1 thiamine pyrophosphate per subunit.</text>
</comment>
<evidence type="ECO:0000313" key="13">
    <source>
        <dbReference type="EMBL" id="MBM7555242.1"/>
    </source>
</evidence>
<keyword evidence="4 11" id="KW-0808">Transferase</keyword>
<feature type="binding site" evidence="11">
    <location>
        <position position="74"/>
    </location>
    <ligand>
        <name>thiamine diphosphate</name>
        <dbReference type="ChEBI" id="CHEBI:58937"/>
    </ligand>
</feature>
<keyword evidence="14" id="KW-1185">Reference proteome</keyword>
<evidence type="ECO:0000256" key="4">
    <source>
        <dbReference type="ARBA" id="ARBA00022679"/>
    </source>
</evidence>
<evidence type="ECO:0000256" key="6">
    <source>
        <dbReference type="ARBA" id="ARBA00022842"/>
    </source>
</evidence>
<dbReference type="GO" id="GO:0009228">
    <property type="term" value="P:thiamine biosynthetic process"/>
    <property type="evidence" value="ECO:0007669"/>
    <property type="project" value="UniProtKB-UniRule"/>
</dbReference>
<dbReference type="GO" id="GO:0019288">
    <property type="term" value="P:isopentenyl diphosphate biosynthetic process, methylerythritol 4-phosphate pathway"/>
    <property type="evidence" value="ECO:0007669"/>
    <property type="project" value="TreeGrafter"/>
</dbReference>
<dbReference type="PANTHER" id="PTHR43322:SF5">
    <property type="entry name" value="1-DEOXY-D-XYLULOSE-5-PHOSPHATE SYNTHASE, CHLOROPLASTIC"/>
    <property type="match status" value="1"/>
</dbReference>
<evidence type="ECO:0000256" key="5">
    <source>
        <dbReference type="ARBA" id="ARBA00022723"/>
    </source>
</evidence>
<organism evidence="13 14">
    <name type="scientific">Halanaerobacter jeridensis</name>
    <dbReference type="NCBI Taxonomy" id="706427"/>
    <lineage>
        <taxon>Bacteria</taxon>
        <taxon>Bacillati</taxon>
        <taxon>Bacillota</taxon>
        <taxon>Clostridia</taxon>
        <taxon>Halanaerobiales</taxon>
        <taxon>Halobacteroidaceae</taxon>
        <taxon>Halanaerobacter</taxon>
    </lineage>
</organism>
<dbReference type="GO" id="GO:0030976">
    <property type="term" value="F:thiamine pyrophosphate binding"/>
    <property type="evidence" value="ECO:0007669"/>
    <property type="project" value="UniProtKB-UniRule"/>
</dbReference>
<dbReference type="GO" id="GO:0005829">
    <property type="term" value="C:cytosol"/>
    <property type="evidence" value="ECO:0007669"/>
    <property type="project" value="TreeGrafter"/>
</dbReference>
<dbReference type="SUPFAM" id="SSF52518">
    <property type="entry name" value="Thiamin diphosphate-binding fold (THDP-binding)"/>
    <property type="match status" value="2"/>
</dbReference>
<evidence type="ECO:0000256" key="3">
    <source>
        <dbReference type="ARBA" id="ARBA00011738"/>
    </source>
</evidence>
<dbReference type="GO" id="GO:0000287">
    <property type="term" value="F:magnesium ion binding"/>
    <property type="evidence" value="ECO:0007669"/>
    <property type="project" value="UniProtKB-UniRule"/>
</dbReference>
<dbReference type="InterPro" id="IPR009014">
    <property type="entry name" value="Transketo_C/PFOR_II"/>
</dbReference>
<keyword evidence="9 11" id="KW-0414">Isoprene biosynthesis</keyword>
<dbReference type="SUPFAM" id="SSF52922">
    <property type="entry name" value="TK C-terminal domain-like"/>
    <property type="match status" value="1"/>
</dbReference>
<feature type="binding site" evidence="11">
    <location>
        <position position="175"/>
    </location>
    <ligand>
        <name>Mg(2+)</name>
        <dbReference type="ChEBI" id="CHEBI:18420"/>
    </ligand>
</feature>
<feature type="binding site" evidence="11">
    <location>
        <begin position="115"/>
        <end position="117"/>
    </location>
    <ligand>
        <name>thiamine diphosphate</name>
        <dbReference type="ChEBI" id="CHEBI:58937"/>
    </ligand>
</feature>
<dbReference type="Pfam" id="PF02779">
    <property type="entry name" value="Transket_pyr"/>
    <property type="match status" value="1"/>
</dbReference>
<comment type="pathway">
    <text evidence="1 11">Metabolic intermediate biosynthesis; 1-deoxy-D-xylulose 5-phosphate biosynthesis; 1-deoxy-D-xylulose 5-phosphate from D-glyceraldehyde 3-phosphate and pyruvate: step 1/1.</text>
</comment>
<feature type="binding site" evidence="11">
    <location>
        <position position="365"/>
    </location>
    <ligand>
        <name>thiamine diphosphate</name>
        <dbReference type="ChEBI" id="CHEBI:58937"/>
    </ligand>
</feature>
<dbReference type="NCBIfam" id="NF003933">
    <property type="entry name" value="PRK05444.2-2"/>
    <property type="match status" value="1"/>
</dbReference>
<dbReference type="GO" id="GO:0016114">
    <property type="term" value="P:terpenoid biosynthetic process"/>
    <property type="evidence" value="ECO:0007669"/>
    <property type="project" value="UniProtKB-UniRule"/>
</dbReference>
<feature type="domain" description="Transketolase-like pyrimidine-binding" evidence="12">
    <location>
        <begin position="316"/>
        <end position="479"/>
    </location>
</feature>
<dbReference type="Gene3D" id="3.40.50.920">
    <property type="match status" value="1"/>
</dbReference>
<keyword evidence="7 11" id="KW-0784">Thiamine biosynthesis</keyword>
<dbReference type="PANTHER" id="PTHR43322">
    <property type="entry name" value="1-D-DEOXYXYLULOSE 5-PHOSPHATE SYNTHASE-RELATED"/>
    <property type="match status" value="1"/>
</dbReference>
<comment type="cofactor">
    <cofactor evidence="11">
        <name>Mg(2+)</name>
        <dbReference type="ChEBI" id="CHEBI:18420"/>
    </cofactor>
    <text evidence="11">Binds 1 Mg(2+) ion per subunit.</text>
</comment>
<accession>A0A938XTG6</accession>
<keyword evidence="8 11" id="KW-0786">Thiamine pyrophosphate</keyword>
<dbReference type="CDD" id="cd07033">
    <property type="entry name" value="TPP_PYR_DXS_TK_like"/>
    <property type="match status" value="1"/>
</dbReference>
<dbReference type="InterPro" id="IPR033248">
    <property type="entry name" value="Transketolase_C"/>
</dbReference>
<name>A0A938XTG6_9FIRM</name>
<comment type="catalytic activity">
    <reaction evidence="11">
        <text>D-glyceraldehyde 3-phosphate + pyruvate + H(+) = 1-deoxy-D-xylulose 5-phosphate + CO2</text>
        <dbReference type="Rhea" id="RHEA:12605"/>
        <dbReference type="ChEBI" id="CHEBI:15361"/>
        <dbReference type="ChEBI" id="CHEBI:15378"/>
        <dbReference type="ChEBI" id="CHEBI:16526"/>
        <dbReference type="ChEBI" id="CHEBI:57792"/>
        <dbReference type="ChEBI" id="CHEBI:59776"/>
        <dbReference type="EC" id="2.2.1.7"/>
    </reaction>
</comment>
<dbReference type="InterPro" id="IPR005477">
    <property type="entry name" value="Dxylulose-5-P_synthase"/>
</dbReference>
<dbReference type="Pfam" id="PF13292">
    <property type="entry name" value="DXP_synthase_N"/>
    <property type="match status" value="1"/>
</dbReference>
<feature type="binding site" evidence="11">
    <location>
        <position position="175"/>
    </location>
    <ligand>
        <name>thiamine diphosphate</name>
        <dbReference type="ChEBI" id="CHEBI:58937"/>
    </ligand>
</feature>
<reference evidence="13" key="1">
    <citation type="submission" date="2021-01" db="EMBL/GenBank/DDBJ databases">
        <title>Genomic Encyclopedia of Type Strains, Phase IV (KMG-IV): sequencing the most valuable type-strain genomes for metagenomic binning, comparative biology and taxonomic classification.</title>
        <authorList>
            <person name="Goeker M."/>
        </authorList>
    </citation>
    <scope>NUCLEOTIDE SEQUENCE</scope>
    <source>
        <strain evidence="13">DSM 23230</strain>
    </source>
</reference>
<dbReference type="InterPro" id="IPR029061">
    <property type="entry name" value="THDP-binding"/>
</dbReference>
<dbReference type="NCBIfam" id="TIGR00204">
    <property type="entry name" value="dxs"/>
    <property type="match status" value="1"/>
</dbReference>
<dbReference type="Gene3D" id="3.40.50.970">
    <property type="match status" value="2"/>
</dbReference>
<dbReference type="FunFam" id="3.40.50.970:FF:000005">
    <property type="entry name" value="1-deoxy-D-xylulose-5-phosphate synthase"/>
    <property type="match status" value="1"/>
</dbReference>
<keyword evidence="6 11" id="KW-0460">Magnesium</keyword>
<proteinExistence type="inferred from homology"/>
<evidence type="ECO:0000313" key="14">
    <source>
        <dbReference type="Proteomes" id="UP000774000"/>
    </source>
</evidence>
<protein>
    <recommendedName>
        <fullName evidence="11">1-deoxy-D-xylulose-5-phosphate synthase</fullName>
        <ecNumber evidence="11">2.2.1.7</ecNumber>
    </recommendedName>
    <alternativeName>
        <fullName evidence="11">1-deoxyxylulose-5-phosphate synthase</fullName>
        <shortName evidence="11">DXP synthase</shortName>
        <shortName evidence="11">DXPS</shortName>
    </alternativeName>
</protein>
<dbReference type="Proteomes" id="UP000774000">
    <property type="component" value="Unassembled WGS sequence"/>
</dbReference>